<feature type="signal peptide" evidence="1">
    <location>
        <begin position="1"/>
        <end position="17"/>
    </location>
</feature>
<keyword evidence="1" id="KW-0732">Signal</keyword>
<gene>
    <name evidence="2" type="ORF">LDJ79_02885</name>
</gene>
<evidence type="ECO:0000313" key="2">
    <source>
        <dbReference type="EMBL" id="MCA2015039.1"/>
    </source>
</evidence>
<evidence type="ECO:0000256" key="1">
    <source>
        <dbReference type="SAM" id="SignalP"/>
    </source>
</evidence>
<proteinExistence type="predicted"/>
<comment type="caution">
    <text evidence="2">The sequence shown here is derived from an EMBL/GenBank/DDBJ whole genome shotgun (WGS) entry which is preliminary data.</text>
</comment>
<sequence>MKRALLLLAACPTLAHANFDRFIDDSKITTTFRMDYIDLHSDGFGTEASGFPDYDMGTWAQSAKVSYQSGYISEHFGIDVDAYAVDPIGNQGEGFATREIVRANNDGDPVGFVKLPQYYLKQKFSIGDASIELFQGRRVLFEYGGTSVENNAAMSSYNSLSSEIKNDNWFVKLAYIKEYSDSDEIDNAKLTTAEGDTIDYILTADFNYTKDNNEYRYYITESEGYMIKHQVRLARKFEPNSYLPPSKITATATYEKGYSNYKNMTANSRYFDDYAAIYEIGAEFFIDKGYMKFAYNYSDSDKKEGLGKFSLNMANNVQGSQDSLTSGNAWDYANNKEHAFMIAYFKDVGEDFTLGVDARGGFFKYQGDTITEGEVSLVSLWHPKKMPNLSVSFVVARDQSFKRDYFNTPYMVDGKFRRSNGHAYVSTIKYSF</sequence>
<reference evidence="3" key="1">
    <citation type="submission" date="2023-07" db="EMBL/GenBank/DDBJ databases">
        <title>Molecular identification of indigenous halophilic bacteria isolated from red sea cost, biodegradation of synthetic dyes and assessment of degraded metabolite toxicity.</title>
        <authorList>
            <person name="Chaieb K."/>
            <person name="Altayb H.N."/>
        </authorList>
    </citation>
    <scope>NUCLEOTIDE SEQUENCE [LARGE SCALE GENOMIC DNA]</scope>
    <source>
        <strain evidence="3">K20</strain>
    </source>
</reference>
<accession>A0ABS7YLF4</accession>
<dbReference type="InterPro" id="IPR023614">
    <property type="entry name" value="Porin_dom_sf"/>
</dbReference>
<protein>
    <recommendedName>
        <fullName evidence="4">Porin</fullName>
    </recommendedName>
</protein>
<keyword evidence="3" id="KW-1185">Reference proteome</keyword>
<evidence type="ECO:0008006" key="4">
    <source>
        <dbReference type="Google" id="ProtNLM"/>
    </source>
</evidence>
<evidence type="ECO:0000313" key="3">
    <source>
        <dbReference type="Proteomes" id="UP001199044"/>
    </source>
</evidence>
<feature type="chain" id="PRO_5047016881" description="Porin" evidence="1">
    <location>
        <begin position="18"/>
        <end position="432"/>
    </location>
</feature>
<dbReference type="EMBL" id="JAIWIU010000015">
    <property type="protein sequence ID" value="MCA2015039.1"/>
    <property type="molecule type" value="Genomic_DNA"/>
</dbReference>
<dbReference type="RefSeq" id="WP_225249510.1">
    <property type="nucleotide sequence ID" value="NZ_JAIWIU010000015.1"/>
</dbReference>
<dbReference type="Proteomes" id="UP001199044">
    <property type="component" value="Unassembled WGS sequence"/>
</dbReference>
<name>A0ABS7YLF4_9VIBR</name>
<organism evidence="2 3">
    <name type="scientific">Vibrio tritonius</name>
    <dbReference type="NCBI Taxonomy" id="1435069"/>
    <lineage>
        <taxon>Bacteria</taxon>
        <taxon>Pseudomonadati</taxon>
        <taxon>Pseudomonadota</taxon>
        <taxon>Gammaproteobacteria</taxon>
        <taxon>Vibrionales</taxon>
        <taxon>Vibrionaceae</taxon>
        <taxon>Vibrio</taxon>
    </lineage>
</organism>
<dbReference type="Gene3D" id="2.40.160.10">
    <property type="entry name" value="Porin"/>
    <property type="match status" value="1"/>
</dbReference>